<organism evidence="2 3">
    <name type="scientific">Glossina pallidipes</name>
    <name type="common">Tsetse fly</name>
    <dbReference type="NCBI Taxonomy" id="7398"/>
    <lineage>
        <taxon>Eukaryota</taxon>
        <taxon>Metazoa</taxon>
        <taxon>Ecdysozoa</taxon>
        <taxon>Arthropoda</taxon>
        <taxon>Hexapoda</taxon>
        <taxon>Insecta</taxon>
        <taxon>Pterygota</taxon>
        <taxon>Neoptera</taxon>
        <taxon>Endopterygota</taxon>
        <taxon>Diptera</taxon>
        <taxon>Brachycera</taxon>
        <taxon>Muscomorpha</taxon>
        <taxon>Hippoboscoidea</taxon>
        <taxon>Glossinidae</taxon>
        <taxon>Glossina</taxon>
    </lineage>
</organism>
<proteinExistence type="predicted"/>
<sequence length="200" mass="22669">MSAREGTVEFRRNAMSSLNVLVVIFLSILTTVQPALYRFIPEDADVFTDCTDRPEFGGIHDFADLTDMNFYSDDDGMIHASGTGSILWDIEQTDRISVDIELKKYGRGSWHQTFLSLKVSDLCKEMRDKSSIAYESFAKYIFVKEGEQVPCFGKGEKYQVEQSVKSESDVKGVAYSMLELVYHHFAVAGIKIEVNKMQDN</sequence>
<keyword evidence="1" id="KW-1133">Transmembrane helix</keyword>
<evidence type="ECO:0000313" key="3">
    <source>
        <dbReference type="Proteomes" id="UP000092445"/>
    </source>
</evidence>
<dbReference type="EnsemblMetazoa" id="GPAI044996-RA">
    <property type="protein sequence ID" value="GPAI044996-PA"/>
    <property type="gene ID" value="GPAI044996"/>
</dbReference>
<dbReference type="SMART" id="SM00675">
    <property type="entry name" value="DM11"/>
    <property type="match status" value="1"/>
</dbReference>
<accession>A0A1B0AGI1</accession>
<reference evidence="2" key="2">
    <citation type="submission" date="2020-05" db="UniProtKB">
        <authorList>
            <consortium name="EnsemblMetazoa"/>
        </authorList>
    </citation>
    <scope>IDENTIFICATION</scope>
    <source>
        <strain evidence="2">IAEA</strain>
    </source>
</reference>
<keyword evidence="1" id="KW-0812">Transmembrane</keyword>
<keyword evidence="3" id="KW-1185">Reference proteome</keyword>
<evidence type="ECO:0000256" key="1">
    <source>
        <dbReference type="SAM" id="Phobius"/>
    </source>
</evidence>
<evidence type="ECO:0000313" key="2">
    <source>
        <dbReference type="EnsemblMetazoa" id="GPAI044996-PA"/>
    </source>
</evidence>
<reference evidence="3" key="1">
    <citation type="submission" date="2014-03" db="EMBL/GenBank/DDBJ databases">
        <authorList>
            <person name="Aksoy S."/>
            <person name="Warren W."/>
            <person name="Wilson R.K."/>
        </authorList>
    </citation>
    <scope>NUCLEOTIDE SEQUENCE [LARGE SCALE GENOMIC DNA]</scope>
    <source>
        <strain evidence="3">IAEA</strain>
    </source>
</reference>
<dbReference type="Proteomes" id="UP000092445">
    <property type="component" value="Unassembled WGS sequence"/>
</dbReference>
<dbReference type="AlphaFoldDB" id="A0A1B0AGI1"/>
<dbReference type="VEuPathDB" id="VectorBase:GPAI044996"/>
<dbReference type="InterPro" id="IPR006601">
    <property type="entry name" value="Uncharacterised_DM11_DROME"/>
</dbReference>
<feature type="transmembrane region" description="Helical" evidence="1">
    <location>
        <begin position="20"/>
        <end position="40"/>
    </location>
</feature>
<keyword evidence="1" id="KW-0472">Membrane</keyword>
<protein>
    <submittedName>
        <fullName evidence="2">Uncharacterized protein</fullName>
    </submittedName>
</protein>
<name>A0A1B0AGI1_GLOPL</name>